<evidence type="ECO:0000313" key="2">
    <source>
        <dbReference type="Proteomes" id="UP000272622"/>
    </source>
</evidence>
<dbReference type="Proteomes" id="UP000272622">
    <property type="component" value="Chromosome"/>
</dbReference>
<reference evidence="1 2" key="1">
    <citation type="submission" date="2018-12" db="EMBL/GenBank/DDBJ databases">
        <authorList>
            <person name="Li S."/>
            <person name="Yang R."/>
            <person name="Chen G."/>
            <person name="Zou L."/>
            <person name="Zhang C."/>
            <person name="Chen Y."/>
            <person name="Liu Z."/>
            <person name="Li Y."/>
            <person name="Yan Y."/>
            <person name="Huang M."/>
            <person name="Chen T."/>
        </authorList>
    </citation>
    <scope>NUCLEOTIDE SEQUENCE [LARGE SCALE GENOMIC DNA]</scope>
    <source>
        <strain evidence="1 2">2014</strain>
    </source>
</reference>
<organism evidence="1 2">
    <name type="scientific">Pseudomonas oryziphila</name>
    <dbReference type="NCBI Taxonomy" id="2894079"/>
    <lineage>
        <taxon>Bacteria</taxon>
        <taxon>Pseudomonadati</taxon>
        <taxon>Pseudomonadota</taxon>
        <taxon>Gammaproteobacteria</taxon>
        <taxon>Pseudomonadales</taxon>
        <taxon>Pseudomonadaceae</taxon>
        <taxon>Pseudomonas</taxon>
    </lineage>
</organism>
<evidence type="ECO:0000313" key="1">
    <source>
        <dbReference type="EMBL" id="AZL73972.1"/>
    </source>
</evidence>
<name>A0ABN5THU7_9PSED</name>
<dbReference type="RefSeq" id="WP_125464074.1">
    <property type="nucleotide sequence ID" value="NZ_CP034337.1"/>
</dbReference>
<dbReference type="EMBL" id="CP034337">
    <property type="protein sequence ID" value="AZL73972.1"/>
    <property type="molecule type" value="Genomic_DNA"/>
</dbReference>
<sequence>MYKYLVPLYWVSSLRIHTVHANALTPVCFLIDSATGMIISYSFSYGLPPCKLHYLAQLAFQEKMARPTAAKKLYRSASGDVPLARRKFEVDRYQLSLETYKYPRPNTFDWSKAGMLIAHLFYDWDYSMLSELDSFQVINSSQLVRMLDRVVGRFNSAVDSGAVTFSDV</sequence>
<gene>
    <name evidence="1" type="ORF">EI693_13120</name>
</gene>
<protein>
    <submittedName>
        <fullName evidence="1">Uncharacterized protein</fullName>
    </submittedName>
</protein>
<proteinExistence type="predicted"/>
<keyword evidence="2" id="KW-1185">Reference proteome</keyword>
<accession>A0ABN5THU7</accession>